<dbReference type="InterPro" id="IPR001279">
    <property type="entry name" value="Metallo-B-lactamas"/>
</dbReference>
<comment type="similarity">
    <text evidence="1">Belongs to the metallo-beta-lactamase superfamily. Class-B beta-lactamase family.</text>
</comment>
<feature type="chain" id="PRO_5015520314" evidence="2">
    <location>
        <begin position="38"/>
        <end position="343"/>
    </location>
</feature>
<evidence type="ECO:0000256" key="1">
    <source>
        <dbReference type="ARBA" id="ARBA00005250"/>
    </source>
</evidence>
<keyword evidence="2" id="KW-0732">Signal</keyword>
<dbReference type="PANTHER" id="PTHR42951:SF4">
    <property type="entry name" value="ACYL-COENZYME A THIOESTERASE MBLAC2"/>
    <property type="match status" value="1"/>
</dbReference>
<dbReference type="Gene3D" id="3.60.15.10">
    <property type="entry name" value="Ribonuclease Z/Hydroxyacylglutathione hydrolase-like"/>
    <property type="match status" value="1"/>
</dbReference>
<dbReference type="AlphaFoldDB" id="A0A2T4IFY0"/>
<dbReference type="OrthoDB" id="1273797at2"/>
<reference evidence="4 5" key="1">
    <citation type="submission" date="2018-03" db="EMBL/GenBank/DDBJ databases">
        <authorList>
            <person name="Keele B.F."/>
        </authorList>
    </citation>
    <scope>NUCLEOTIDE SEQUENCE [LARGE SCALE GENOMIC DNA]</scope>
    <source>
        <strain evidence="4 5">D20</strain>
    </source>
</reference>
<evidence type="ECO:0000313" key="4">
    <source>
        <dbReference type="EMBL" id="PTD96606.1"/>
    </source>
</evidence>
<dbReference type="InterPro" id="IPR006311">
    <property type="entry name" value="TAT_signal"/>
</dbReference>
<keyword evidence="5" id="KW-1185">Reference proteome</keyword>
<dbReference type="SMART" id="SM00849">
    <property type="entry name" value="Lactamase_B"/>
    <property type="match status" value="1"/>
</dbReference>
<evidence type="ECO:0000313" key="5">
    <source>
        <dbReference type="Proteomes" id="UP000241193"/>
    </source>
</evidence>
<gene>
    <name evidence="4" type="ORF">C8261_07255</name>
</gene>
<feature type="signal peptide" evidence="2">
    <location>
        <begin position="1"/>
        <end position="37"/>
    </location>
</feature>
<accession>A0A2T4IFY0</accession>
<evidence type="ECO:0000259" key="3">
    <source>
        <dbReference type="SMART" id="SM00849"/>
    </source>
</evidence>
<dbReference type="PANTHER" id="PTHR42951">
    <property type="entry name" value="METALLO-BETA-LACTAMASE DOMAIN-CONTAINING"/>
    <property type="match status" value="1"/>
</dbReference>
<keyword evidence="4" id="KW-0378">Hydrolase</keyword>
<organism evidence="4 5">
    <name type="scientific">Pseudothauera lacus</name>
    <dbReference type="NCBI Taxonomy" id="2136175"/>
    <lineage>
        <taxon>Bacteria</taxon>
        <taxon>Pseudomonadati</taxon>
        <taxon>Pseudomonadota</taxon>
        <taxon>Betaproteobacteria</taxon>
        <taxon>Rhodocyclales</taxon>
        <taxon>Zoogloeaceae</taxon>
        <taxon>Pseudothauera</taxon>
    </lineage>
</organism>
<dbReference type="RefSeq" id="WP_107493007.1">
    <property type="nucleotide sequence ID" value="NZ_PZKC01000005.1"/>
</dbReference>
<dbReference type="GO" id="GO:0016787">
    <property type="term" value="F:hydrolase activity"/>
    <property type="evidence" value="ECO:0007669"/>
    <property type="project" value="UniProtKB-KW"/>
</dbReference>
<sequence>MPTSSARLDRRRFLQFGVAAAGASATAALWPAVSAFADDLDDFIKGPPVPDIAPRQLSEHVWMIYAEDGFPTPENQGMMCNVTFAITRKGVVMLDPGGSVQIGEMVIRQIRRLTERPVVAVFNSHYHGDHWLANHAFAEAYGTELPIYAHPHTRTEILGVQGNLWRSLLERWTNQATAGTRIVAPTHEVAHGAEFDFGDLTLRVHHYGTAHTPGDICLEAVEDRLTYAGDVAMDRRIANMDDGSYPGTFRYYDALEANAASRIWVPGHGHAGAGVLDWNRSLFEGIWERCVEAVENGDSMEAARAAVLADPRVAGKAAETLGFEANIGKYISLAYLEAEKEAF</sequence>
<name>A0A2T4IFY0_9RHOO</name>
<dbReference type="GO" id="GO:0017001">
    <property type="term" value="P:antibiotic catabolic process"/>
    <property type="evidence" value="ECO:0007669"/>
    <property type="project" value="UniProtKB-ARBA"/>
</dbReference>
<proteinExistence type="inferred from homology"/>
<dbReference type="CDD" id="cd16282">
    <property type="entry name" value="metallo-hydrolase-like_MBL-fold"/>
    <property type="match status" value="1"/>
</dbReference>
<dbReference type="SUPFAM" id="SSF56281">
    <property type="entry name" value="Metallo-hydrolase/oxidoreductase"/>
    <property type="match status" value="1"/>
</dbReference>
<dbReference type="Pfam" id="PF00753">
    <property type="entry name" value="Lactamase_B"/>
    <property type="match status" value="1"/>
</dbReference>
<dbReference type="InterPro" id="IPR036866">
    <property type="entry name" value="RibonucZ/Hydroxyglut_hydro"/>
</dbReference>
<feature type="domain" description="Metallo-beta-lactamase" evidence="3">
    <location>
        <begin position="79"/>
        <end position="268"/>
    </location>
</feature>
<dbReference type="EMBL" id="PZKC01000005">
    <property type="protein sequence ID" value="PTD96606.1"/>
    <property type="molecule type" value="Genomic_DNA"/>
</dbReference>
<comment type="caution">
    <text evidence="4">The sequence shown here is derived from an EMBL/GenBank/DDBJ whole genome shotgun (WGS) entry which is preliminary data.</text>
</comment>
<reference evidence="4 5" key="2">
    <citation type="submission" date="2018-04" db="EMBL/GenBank/DDBJ databases">
        <title>Thauera lacus sp. nov., isolated from an saline lake in Inner Mongolia, China.</title>
        <authorList>
            <person name="Liang Q.-Y."/>
        </authorList>
    </citation>
    <scope>NUCLEOTIDE SEQUENCE [LARGE SCALE GENOMIC DNA]</scope>
    <source>
        <strain evidence="4 5">D20</strain>
    </source>
</reference>
<dbReference type="Proteomes" id="UP000241193">
    <property type="component" value="Unassembled WGS sequence"/>
</dbReference>
<dbReference type="PROSITE" id="PS51318">
    <property type="entry name" value="TAT"/>
    <property type="match status" value="1"/>
</dbReference>
<dbReference type="InterPro" id="IPR050855">
    <property type="entry name" value="NDM-1-like"/>
</dbReference>
<protein>
    <submittedName>
        <fullName evidence="4">MBL fold metallo-hydrolase</fullName>
    </submittedName>
</protein>
<evidence type="ECO:0000256" key="2">
    <source>
        <dbReference type="SAM" id="SignalP"/>
    </source>
</evidence>